<dbReference type="Proteomes" id="UP000254076">
    <property type="component" value="Unassembled WGS sequence"/>
</dbReference>
<protein>
    <submittedName>
        <fullName evidence="1">Haloacid dehalogenase</fullName>
    </submittedName>
    <submittedName>
        <fullName evidence="2">Hydrolase (HAD superfamily)</fullName>
        <ecNumber evidence="2">3.1.3.-</ecNumber>
    </submittedName>
</protein>
<dbReference type="EMBL" id="UHEQ01000004">
    <property type="protein sequence ID" value="SUN14759.1"/>
    <property type="molecule type" value="Genomic_DNA"/>
</dbReference>
<evidence type="ECO:0000313" key="8">
    <source>
        <dbReference type="Proteomes" id="UP000255140"/>
    </source>
</evidence>
<dbReference type="EMBL" id="LBKL01000017">
    <property type="protein sequence ID" value="KLL44518.1"/>
    <property type="molecule type" value="Genomic_DNA"/>
</dbReference>
<accession>A0A076Z026</accession>
<dbReference type="InterPro" id="IPR036412">
    <property type="entry name" value="HAD-like_sf"/>
</dbReference>
<reference evidence="1 5" key="1">
    <citation type="journal article" date="2015" name="PLoS ONE">
        <title>Genomic analysis reveals the molecular basis for capsule loss in the group B streptococcus population.</title>
        <authorList>
            <consortium name="DEVANI Consortium"/>
            <person name="Rosini R."/>
            <person name="Campisi E."/>
            <person name="De Chiara M."/>
            <person name="Tettelin H."/>
            <person name="Rinaudo D."/>
            <person name="Toniolo C."/>
            <person name="Metruccio M."/>
            <person name="Guidotti S."/>
            <person name="Sorensen U.B."/>
            <person name="Kilian M."/>
            <person name="Ramirez M."/>
            <person name="Janulczyk R."/>
            <person name="Donati C."/>
            <person name="Grandi G."/>
            <person name="Margarit I."/>
        </authorList>
    </citation>
    <scope>NUCLEOTIDE SEQUENCE [LARGE SCALE GENOMIC DNA]</scope>
    <source>
        <strain evidence="1 5">DK-B-USS-215</strain>
    </source>
</reference>
<dbReference type="Proteomes" id="UP000255140">
    <property type="component" value="Unassembled WGS sequence"/>
</dbReference>
<name>A0A076Z026_STRAG</name>
<dbReference type="InterPro" id="IPR000150">
    <property type="entry name" value="Cof"/>
</dbReference>
<keyword evidence="2" id="KW-0378">Hydrolase</keyword>
<dbReference type="SUPFAM" id="SSF56784">
    <property type="entry name" value="HAD-like"/>
    <property type="match status" value="1"/>
</dbReference>
<dbReference type="Pfam" id="PF08282">
    <property type="entry name" value="Hydrolase_3"/>
    <property type="match status" value="1"/>
</dbReference>
<evidence type="ECO:0000313" key="5">
    <source>
        <dbReference type="Proteomes" id="UP000035346"/>
    </source>
</evidence>
<dbReference type="InterPro" id="IPR023214">
    <property type="entry name" value="HAD_sf"/>
</dbReference>
<dbReference type="AlphaFoldDB" id="A0A076Z026"/>
<evidence type="ECO:0000313" key="4">
    <source>
        <dbReference type="EMBL" id="SUN29583.1"/>
    </source>
</evidence>
<dbReference type="EMBL" id="UHEW01000005">
    <property type="protein sequence ID" value="SUN29583.1"/>
    <property type="molecule type" value="Genomic_DNA"/>
</dbReference>
<dbReference type="GO" id="GO:0016791">
    <property type="term" value="F:phosphatase activity"/>
    <property type="evidence" value="ECO:0007669"/>
    <property type="project" value="TreeGrafter"/>
</dbReference>
<dbReference type="Gene3D" id="3.30.1240.10">
    <property type="match status" value="1"/>
</dbReference>
<dbReference type="EMBL" id="UAVB01000001">
    <property type="protein sequence ID" value="SQA17309.1"/>
    <property type="molecule type" value="Genomic_DNA"/>
</dbReference>
<dbReference type="GO" id="GO:0005829">
    <property type="term" value="C:cytosol"/>
    <property type="evidence" value="ECO:0007669"/>
    <property type="project" value="TreeGrafter"/>
</dbReference>
<evidence type="ECO:0000313" key="6">
    <source>
        <dbReference type="Proteomes" id="UP000250200"/>
    </source>
</evidence>
<dbReference type="InterPro" id="IPR006379">
    <property type="entry name" value="HAD-SF_hydro_IIB"/>
</dbReference>
<evidence type="ECO:0000313" key="1">
    <source>
        <dbReference type="EMBL" id="KLL44518.1"/>
    </source>
</evidence>
<dbReference type="GO" id="GO:0000287">
    <property type="term" value="F:magnesium ion binding"/>
    <property type="evidence" value="ECO:0007669"/>
    <property type="project" value="TreeGrafter"/>
</dbReference>
<dbReference type="CDD" id="cd07516">
    <property type="entry name" value="HAD_Pase"/>
    <property type="match status" value="1"/>
</dbReference>
<sequence>MSDIKILALDLDGTLFTTDKKVSEENKVALKAAREKGIKVVITTGRPLKAIGNLLEDLELVSDEDYSITFNGGLVQQNTGKILAKTAMTRQEVEDIHEELYQVGLPTDILSEGTVYSIANKGHHSQYHLANPLLEFIEVDDLEQVPKDVVYNKIVSVIDATYLDQQIAKLPDRLKVDYEMFKSRDIILELMPKGVHKAVGLELLTKHLGLDSSQVMAMGDEANDLSMLEWAGLGVAMANGIPEAKAIAKATTICNNDESGVAEAVGKYILSEEN</sequence>
<dbReference type="PANTHER" id="PTHR10000:SF8">
    <property type="entry name" value="HAD SUPERFAMILY HYDROLASE-LIKE, TYPE 3"/>
    <property type="match status" value="1"/>
</dbReference>
<proteinExistence type="predicted"/>
<comment type="caution">
    <text evidence="2">The sequence shown here is derived from an EMBL/GenBank/DDBJ whole genome shotgun (WGS) entry which is preliminary data.</text>
</comment>
<evidence type="ECO:0000313" key="3">
    <source>
        <dbReference type="EMBL" id="SUN14759.1"/>
    </source>
</evidence>
<dbReference type="NCBIfam" id="TIGR01484">
    <property type="entry name" value="HAD-SF-IIB"/>
    <property type="match status" value="1"/>
</dbReference>
<evidence type="ECO:0000313" key="2">
    <source>
        <dbReference type="EMBL" id="SQA17309.1"/>
    </source>
</evidence>
<gene>
    <name evidence="2" type="primary">yidA</name>
    <name evidence="2" type="ORF">NCTC8181_00231</name>
    <name evidence="3" type="ORF">NCTC8185_02057</name>
    <name evidence="4" type="ORF">NCTC9828_01853</name>
    <name evidence="1" type="ORF">WA04_01420</name>
</gene>
<dbReference type="SFLD" id="SFLDG01144">
    <property type="entry name" value="C2.B.4:_PGP_Like"/>
    <property type="match status" value="1"/>
</dbReference>
<dbReference type="Proteomes" id="UP000250200">
    <property type="component" value="Unassembled WGS sequence"/>
</dbReference>
<dbReference type="RefSeq" id="WP_001280061.1">
    <property type="nucleotide sequence ID" value="NZ_CAACXY010000016.1"/>
</dbReference>
<dbReference type="PANTHER" id="PTHR10000">
    <property type="entry name" value="PHOSPHOSERINE PHOSPHATASE"/>
    <property type="match status" value="1"/>
</dbReference>
<evidence type="ECO:0000313" key="7">
    <source>
        <dbReference type="Proteomes" id="UP000254076"/>
    </source>
</evidence>
<dbReference type="SFLD" id="SFLDS00003">
    <property type="entry name" value="Haloacid_Dehalogenase"/>
    <property type="match status" value="1"/>
</dbReference>
<dbReference type="EC" id="3.1.3.-" evidence="2"/>
<dbReference type="NCBIfam" id="TIGR00099">
    <property type="entry name" value="Cof-subfamily"/>
    <property type="match status" value="1"/>
</dbReference>
<organism evidence="2 6">
    <name type="scientific">Streptococcus agalactiae</name>
    <dbReference type="NCBI Taxonomy" id="1311"/>
    <lineage>
        <taxon>Bacteria</taxon>
        <taxon>Bacillati</taxon>
        <taxon>Bacillota</taxon>
        <taxon>Bacilli</taxon>
        <taxon>Lactobacillales</taxon>
        <taxon>Streptococcaceae</taxon>
        <taxon>Streptococcus</taxon>
    </lineage>
</organism>
<dbReference type="Proteomes" id="UP000035346">
    <property type="component" value="Unassembled WGS sequence"/>
</dbReference>
<dbReference type="Gene3D" id="3.40.50.1000">
    <property type="entry name" value="HAD superfamily/HAD-like"/>
    <property type="match status" value="1"/>
</dbReference>
<dbReference type="SFLD" id="SFLDG01140">
    <property type="entry name" value="C2.B:_Phosphomannomutase_and_P"/>
    <property type="match status" value="1"/>
</dbReference>
<reference evidence="6 7" key="2">
    <citation type="submission" date="2018-06" db="EMBL/GenBank/DDBJ databases">
        <authorList>
            <consortium name="Pathogen Informatics"/>
            <person name="Doyle S."/>
        </authorList>
    </citation>
    <scope>NUCLEOTIDE SEQUENCE [LARGE SCALE GENOMIC DNA]</scope>
    <source>
        <strain evidence="2 6">NCTC8181</strain>
        <strain evidence="3 7">NCTC8185</strain>
        <strain evidence="4 8">NCTC9828</strain>
    </source>
</reference>